<evidence type="ECO:0000313" key="4">
    <source>
        <dbReference type="Proteomes" id="UP001196413"/>
    </source>
</evidence>
<gene>
    <name evidence="3" type="ORF">KIN20_025262</name>
</gene>
<dbReference type="InterPro" id="IPR028085">
    <property type="entry name" value="FNIP_mid_dom"/>
</dbReference>
<feature type="domain" description="UDENN FNIP1/2-type" evidence="2">
    <location>
        <begin position="89"/>
        <end position="765"/>
    </location>
</feature>
<dbReference type="PANTHER" id="PTHR21634">
    <property type="entry name" value="RE13835P"/>
    <property type="match status" value="1"/>
</dbReference>
<dbReference type="InterPro" id="IPR028086">
    <property type="entry name" value="FNIP_C_dom"/>
</dbReference>
<dbReference type="PANTHER" id="PTHR21634:SF9">
    <property type="entry name" value="RE13835P"/>
    <property type="match status" value="1"/>
</dbReference>
<keyword evidence="4" id="KW-1185">Reference proteome</keyword>
<dbReference type="Pfam" id="PF14638">
    <property type="entry name" value="FNIP_C"/>
    <property type="match status" value="1"/>
</dbReference>
<proteinExistence type="predicted"/>
<feature type="region of interest" description="Disordered" evidence="1">
    <location>
        <begin position="31"/>
        <end position="59"/>
    </location>
</feature>
<dbReference type="GO" id="GO:0042030">
    <property type="term" value="F:ATPase inhibitor activity"/>
    <property type="evidence" value="ECO:0007669"/>
    <property type="project" value="TreeGrafter"/>
</dbReference>
<protein>
    <recommendedName>
        <fullName evidence="2">UDENN FNIP1/2-type domain-containing protein</fullName>
    </recommendedName>
</protein>
<dbReference type="EMBL" id="JAHQIW010005156">
    <property type="protein sequence ID" value="KAJ1365048.1"/>
    <property type="molecule type" value="Genomic_DNA"/>
</dbReference>
<dbReference type="PROSITE" id="PS51836">
    <property type="entry name" value="DENN_FNIP12"/>
    <property type="match status" value="1"/>
</dbReference>
<dbReference type="Proteomes" id="UP001196413">
    <property type="component" value="Unassembled WGS sequence"/>
</dbReference>
<organism evidence="3 4">
    <name type="scientific">Parelaphostrongylus tenuis</name>
    <name type="common">Meningeal worm</name>
    <dbReference type="NCBI Taxonomy" id="148309"/>
    <lineage>
        <taxon>Eukaryota</taxon>
        <taxon>Metazoa</taxon>
        <taxon>Ecdysozoa</taxon>
        <taxon>Nematoda</taxon>
        <taxon>Chromadorea</taxon>
        <taxon>Rhabditida</taxon>
        <taxon>Rhabditina</taxon>
        <taxon>Rhabditomorpha</taxon>
        <taxon>Strongyloidea</taxon>
        <taxon>Metastrongylidae</taxon>
        <taxon>Parelaphostrongylus</taxon>
    </lineage>
</organism>
<dbReference type="AlphaFoldDB" id="A0AAD5MY67"/>
<evidence type="ECO:0000259" key="2">
    <source>
        <dbReference type="PROSITE" id="PS51836"/>
    </source>
</evidence>
<dbReference type="GO" id="GO:0051087">
    <property type="term" value="F:protein-folding chaperone binding"/>
    <property type="evidence" value="ECO:0007669"/>
    <property type="project" value="TreeGrafter"/>
</dbReference>
<dbReference type="GO" id="GO:0005737">
    <property type="term" value="C:cytoplasm"/>
    <property type="evidence" value="ECO:0007669"/>
    <property type="project" value="UniProtKB-ARBA"/>
</dbReference>
<sequence length="774" mass="86136">MELVKYHGVMAKFYLGMSFIKTIFPATKRRKTEANTFVHPTPPQEFAGQHHHQQQQQQQNATMMLPITLQRSPSTSVPKGALFDSLCVTCDRELRPDMLRMVLLEAEQRVLFDTASVVPIDNRILPPNAQLSTCKKFQLLKRRRDIPTISQMLFGAMPTALGSDAFKIHTITEDQRLLISRIFGIPRINSRDMRGAVDSLDSSDSESQSQYITKLSNECEMQVCNSKTTPMKLVRFHRRLPARLSRDRRLQMSHKTSLCEQSTSTRWKSRSRLSSCGSQTDDEHTRQVGLGILLNTSEKDFLFQHIPLVEAEISRLEMHVTNAATNSSTFFINVNKAWQDFCESICLLHNAPRLRHPVWLSLLECDQNENFVVADFCQQLMRLVEKLDTKHTKFFLSNVVSTVLMHHMSWVASVAPPLHAPTHLQEKNLLVGSIHNDEAPYMPYNAQIAQYLEISGSVGSAHRMAKTVVSGVDCDLIASILQVLSYFIRCSAIHQKDDERRFRLPIAQSFSPCTATTPESLASPPSECPLDVPFSPNKGVEDDAMSSCSLESLPSLSGGRSRRERHVFSLGTDDFPSMPPAGGLGRSLLAGPFSDYSSHFVLSGLIGSHSRVNEAFAKMIDDVRCEDTACHRAAATSLSSSMSSSSFCDPVQLPGNVIILADTHTWSVQVASNEGWGEVFSPSEAVVSMLEQFCDLYRVGYAPKLLISFLEDSLSDVLGKSLSLVEIVSRGSPSSQGTLSPERVRAIVDCDHSDLRLILNVASVYWPSVLASVV</sequence>
<reference evidence="3" key="1">
    <citation type="submission" date="2021-06" db="EMBL/GenBank/DDBJ databases">
        <title>Parelaphostrongylus tenuis whole genome reference sequence.</title>
        <authorList>
            <person name="Garwood T.J."/>
            <person name="Larsen P.A."/>
            <person name="Fountain-Jones N.M."/>
            <person name="Garbe J.R."/>
            <person name="Macchietto M.G."/>
            <person name="Kania S.A."/>
            <person name="Gerhold R.W."/>
            <person name="Richards J.E."/>
            <person name="Wolf T.M."/>
        </authorList>
    </citation>
    <scope>NUCLEOTIDE SEQUENCE</scope>
    <source>
        <strain evidence="3">MNPRO001-30</strain>
        <tissue evidence="3">Meninges</tissue>
    </source>
</reference>
<dbReference type="InterPro" id="IPR037545">
    <property type="entry name" value="DENN_FNIP1/2"/>
</dbReference>
<accession>A0AAD5MY67</accession>
<comment type="caution">
    <text evidence="3">The sequence shown here is derived from an EMBL/GenBank/DDBJ whole genome shotgun (WGS) entry which is preliminary data.</text>
</comment>
<dbReference type="Pfam" id="PF14637">
    <property type="entry name" value="FNIP_M"/>
    <property type="match status" value="1"/>
</dbReference>
<name>A0AAD5MY67_PARTN</name>
<evidence type="ECO:0000313" key="3">
    <source>
        <dbReference type="EMBL" id="KAJ1365048.1"/>
    </source>
</evidence>
<evidence type="ECO:0000256" key="1">
    <source>
        <dbReference type="SAM" id="MobiDB-lite"/>
    </source>
</evidence>